<dbReference type="AlphaFoldDB" id="A0AA89SU73"/>
<organism evidence="2 3">
    <name type="scientific">Parageobacillus toebii NBRC 107807</name>
    <dbReference type="NCBI Taxonomy" id="1223503"/>
    <lineage>
        <taxon>Bacteria</taxon>
        <taxon>Bacillati</taxon>
        <taxon>Bacillota</taxon>
        <taxon>Bacilli</taxon>
        <taxon>Bacillales</taxon>
        <taxon>Anoxybacillaceae</taxon>
        <taxon>Parageobacillus</taxon>
    </lineage>
</organism>
<evidence type="ECO:0008006" key="4">
    <source>
        <dbReference type="Google" id="ProtNLM"/>
    </source>
</evidence>
<gene>
    <name evidence="2" type="ORF">HNR78_003032</name>
</gene>
<reference evidence="2 3" key="1">
    <citation type="submission" date="2020-08" db="EMBL/GenBank/DDBJ databases">
        <title>Genomic Encyclopedia of Type Strains, Phase IV (KMG-IV): sequencing the most valuable type-strain genomes for metagenomic binning, comparative biology and taxonomic classification.</title>
        <authorList>
            <person name="Goeker M."/>
        </authorList>
    </citation>
    <scope>NUCLEOTIDE SEQUENCE [LARGE SCALE GENOMIC DNA]</scope>
    <source>
        <strain evidence="2 3">DSM 14590</strain>
    </source>
</reference>
<evidence type="ECO:0000313" key="2">
    <source>
        <dbReference type="EMBL" id="MBB3870132.1"/>
    </source>
</evidence>
<keyword evidence="1" id="KW-0472">Membrane</keyword>
<dbReference type="EMBL" id="JACICZ010000015">
    <property type="protein sequence ID" value="MBB3870132.1"/>
    <property type="molecule type" value="Genomic_DNA"/>
</dbReference>
<evidence type="ECO:0000256" key="1">
    <source>
        <dbReference type="SAM" id="Phobius"/>
    </source>
</evidence>
<keyword evidence="1" id="KW-0812">Transmembrane</keyword>
<evidence type="ECO:0000313" key="3">
    <source>
        <dbReference type="Proteomes" id="UP000613002"/>
    </source>
</evidence>
<comment type="caution">
    <text evidence="2">The sequence shown here is derived from an EMBL/GenBank/DDBJ whole genome shotgun (WGS) entry which is preliminary data.</text>
</comment>
<name>A0AA89SU73_9BACL</name>
<keyword evidence="1" id="KW-1133">Transmembrane helix</keyword>
<sequence>MIWVVGLIFFIVTVLSIIFYFKWNDKKYLILGGISLFLTSFVIGYISS</sequence>
<protein>
    <recommendedName>
        <fullName evidence="4">DUF3953 domain-containing protein</fullName>
    </recommendedName>
</protein>
<dbReference type="Proteomes" id="UP000613002">
    <property type="component" value="Unassembled WGS sequence"/>
</dbReference>
<accession>A0AA89SU73</accession>
<keyword evidence="3" id="KW-1185">Reference proteome</keyword>
<proteinExistence type="predicted"/>
<feature type="transmembrane region" description="Helical" evidence="1">
    <location>
        <begin position="28"/>
        <end position="47"/>
    </location>
</feature>
<feature type="transmembrane region" description="Helical" evidence="1">
    <location>
        <begin position="6"/>
        <end position="21"/>
    </location>
</feature>